<gene>
    <name evidence="11" type="primary">lpxB</name>
    <name evidence="11" type="ORF">IAC10_12705</name>
</gene>
<organism evidence="11 12">
    <name type="scientific">Candidatus Scatousia excrementigallinarum</name>
    <dbReference type="NCBI Taxonomy" id="2840935"/>
    <lineage>
        <taxon>Bacteria</taxon>
        <taxon>Candidatus Scatousia</taxon>
    </lineage>
</organism>
<evidence type="ECO:0000256" key="1">
    <source>
        <dbReference type="ARBA" id="ARBA00002056"/>
    </source>
</evidence>
<evidence type="ECO:0000256" key="7">
    <source>
        <dbReference type="ARBA" id="ARBA00022679"/>
    </source>
</evidence>
<evidence type="ECO:0000313" key="11">
    <source>
        <dbReference type="EMBL" id="HIS37458.1"/>
    </source>
</evidence>
<sequence length="375" mass="42422">MKKVFIVTGEYSGDIHAGKVAEELKKLNSDIELEGIGGENLKKAGVKLFSDQKKMGAVGLSPKIIMEHITLGKRVVDYLTREFKPDLVLLTDYGAFNLSISKFLKKAGIKVFYYIPPQVWASRPWRLKTIKKNIDKVLCIFPFEKKLYEDCGIKTHYCGHPLVSQLPEKANREEFFTKHGFDPNKKLVSVFPGSRVFELQQLMGVFIKSVELLQKKHPELQFCISHAPNLSDKDFYKYIKDSGIKVIKGENQALLSVSDALILASGTVALEAALYATPMIIAYRGPWLFYFIYLIVRCIKMVSLPNIISGKLIVPEIIQGNVNADNISYNIEKILYDTSYRENYIKSLKGVRELLSDKVSSKEAAKEISNELLLI</sequence>
<name>A0A9D1JNY4_9BACT</name>
<keyword evidence="5" id="KW-0441">Lipid A biosynthesis</keyword>
<reference evidence="11" key="2">
    <citation type="journal article" date="2021" name="PeerJ">
        <title>Extensive microbial diversity within the chicken gut microbiome revealed by metagenomics and culture.</title>
        <authorList>
            <person name="Gilroy R."/>
            <person name="Ravi A."/>
            <person name="Getino M."/>
            <person name="Pursley I."/>
            <person name="Horton D.L."/>
            <person name="Alikhan N.F."/>
            <person name="Baker D."/>
            <person name="Gharbi K."/>
            <person name="Hall N."/>
            <person name="Watson M."/>
            <person name="Adriaenssens E.M."/>
            <person name="Foster-Nyarko E."/>
            <person name="Jarju S."/>
            <person name="Secka A."/>
            <person name="Antonio M."/>
            <person name="Oren A."/>
            <person name="Chaudhuri R.R."/>
            <person name="La Ragione R."/>
            <person name="Hildebrand F."/>
            <person name="Pallen M.J."/>
        </authorList>
    </citation>
    <scope>NUCLEOTIDE SEQUENCE</scope>
    <source>
        <strain evidence="11">6276</strain>
    </source>
</reference>
<evidence type="ECO:0000256" key="4">
    <source>
        <dbReference type="ARBA" id="ARBA00022516"/>
    </source>
</evidence>
<dbReference type="AlphaFoldDB" id="A0A9D1JNY4"/>
<evidence type="ECO:0000256" key="3">
    <source>
        <dbReference type="ARBA" id="ARBA00020902"/>
    </source>
</evidence>
<dbReference type="GO" id="GO:0009245">
    <property type="term" value="P:lipid A biosynthetic process"/>
    <property type="evidence" value="ECO:0007669"/>
    <property type="project" value="UniProtKB-UniRule"/>
</dbReference>
<dbReference type="Pfam" id="PF02684">
    <property type="entry name" value="LpxB"/>
    <property type="match status" value="1"/>
</dbReference>
<protein>
    <recommendedName>
        <fullName evidence="3 10">Lipid-A-disaccharide synthase</fullName>
        <ecNumber evidence="2 10">2.4.1.182</ecNumber>
    </recommendedName>
</protein>
<keyword evidence="7 11" id="KW-0808">Transferase</keyword>
<evidence type="ECO:0000256" key="8">
    <source>
        <dbReference type="ARBA" id="ARBA00023098"/>
    </source>
</evidence>
<keyword evidence="6 11" id="KW-0328">Glycosyltransferase</keyword>
<dbReference type="NCBIfam" id="TIGR00215">
    <property type="entry name" value="lpxB"/>
    <property type="match status" value="1"/>
</dbReference>
<accession>A0A9D1JNY4</accession>
<comment type="catalytic activity">
    <reaction evidence="9">
        <text>a lipid X + a UDP-2-N,3-O-bis[(3R)-3-hydroxyacyl]-alpha-D-glucosamine = a lipid A disaccharide + UDP + H(+)</text>
        <dbReference type="Rhea" id="RHEA:67828"/>
        <dbReference type="ChEBI" id="CHEBI:15378"/>
        <dbReference type="ChEBI" id="CHEBI:58223"/>
        <dbReference type="ChEBI" id="CHEBI:137748"/>
        <dbReference type="ChEBI" id="CHEBI:176338"/>
        <dbReference type="ChEBI" id="CHEBI:176343"/>
        <dbReference type="EC" id="2.4.1.182"/>
    </reaction>
</comment>
<dbReference type="GO" id="GO:0005543">
    <property type="term" value="F:phospholipid binding"/>
    <property type="evidence" value="ECO:0007669"/>
    <property type="project" value="TreeGrafter"/>
</dbReference>
<keyword evidence="4" id="KW-0444">Lipid biosynthesis</keyword>
<reference evidence="11" key="1">
    <citation type="submission" date="2020-10" db="EMBL/GenBank/DDBJ databases">
        <authorList>
            <person name="Gilroy R."/>
        </authorList>
    </citation>
    <scope>NUCLEOTIDE SEQUENCE</scope>
    <source>
        <strain evidence="11">6276</strain>
    </source>
</reference>
<evidence type="ECO:0000256" key="6">
    <source>
        <dbReference type="ARBA" id="ARBA00022676"/>
    </source>
</evidence>
<comment type="function">
    <text evidence="1">Condensation of UDP-2,3-diacylglucosamine and 2,3-diacylglucosamine-1-phosphate to form lipid A disaccharide, a precursor of lipid A, a phosphorylated glycolipid that anchors the lipopolysaccharide to the outer membrane of the cell.</text>
</comment>
<dbReference type="EMBL" id="DVIU01000260">
    <property type="protein sequence ID" value="HIS37458.1"/>
    <property type="molecule type" value="Genomic_DNA"/>
</dbReference>
<evidence type="ECO:0000256" key="10">
    <source>
        <dbReference type="NCBIfam" id="TIGR00215"/>
    </source>
</evidence>
<evidence type="ECO:0000256" key="5">
    <source>
        <dbReference type="ARBA" id="ARBA00022556"/>
    </source>
</evidence>
<dbReference type="Proteomes" id="UP000823928">
    <property type="component" value="Unassembled WGS sequence"/>
</dbReference>
<proteinExistence type="predicted"/>
<dbReference type="PANTHER" id="PTHR30372">
    <property type="entry name" value="LIPID-A-DISACCHARIDE SYNTHASE"/>
    <property type="match status" value="1"/>
</dbReference>
<comment type="caution">
    <text evidence="11">The sequence shown here is derived from an EMBL/GenBank/DDBJ whole genome shotgun (WGS) entry which is preliminary data.</text>
</comment>
<evidence type="ECO:0000313" key="12">
    <source>
        <dbReference type="Proteomes" id="UP000823928"/>
    </source>
</evidence>
<evidence type="ECO:0000256" key="9">
    <source>
        <dbReference type="ARBA" id="ARBA00048975"/>
    </source>
</evidence>
<dbReference type="PANTHER" id="PTHR30372:SF4">
    <property type="entry name" value="LIPID-A-DISACCHARIDE SYNTHASE, MITOCHONDRIAL-RELATED"/>
    <property type="match status" value="1"/>
</dbReference>
<dbReference type="SUPFAM" id="SSF53756">
    <property type="entry name" value="UDP-Glycosyltransferase/glycogen phosphorylase"/>
    <property type="match status" value="1"/>
</dbReference>
<dbReference type="GO" id="GO:0008915">
    <property type="term" value="F:lipid-A-disaccharide synthase activity"/>
    <property type="evidence" value="ECO:0007669"/>
    <property type="project" value="UniProtKB-UniRule"/>
</dbReference>
<evidence type="ECO:0000256" key="2">
    <source>
        <dbReference type="ARBA" id="ARBA00012687"/>
    </source>
</evidence>
<dbReference type="InterPro" id="IPR003835">
    <property type="entry name" value="Glyco_trans_19"/>
</dbReference>
<dbReference type="GO" id="GO:0016020">
    <property type="term" value="C:membrane"/>
    <property type="evidence" value="ECO:0007669"/>
    <property type="project" value="GOC"/>
</dbReference>
<keyword evidence="8" id="KW-0443">Lipid metabolism</keyword>
<dbReference type="EC" id="2.4.1.182" evidence="2 10"/>